<feature type="transmembrane region" description="Helical" evidence="6">
    <location>
        <begin position="78"/>
        <end position="98"/>
    </location>
</feature>
<comment type="caution">
    <text evidence="8">The sequence shown here is derived from an EMBL/GenBank/DDBJ whole genome shotgun (WGS) entry which is preliminary data.</text>
</comment>
<organism evidence="8 9">
    <name type="scientific">Paenibacillus allorhizoplanae</name>
    <dbReference type="NCBI Taxonomy" id="2905648"/>
    <lineage>
        <taxon>Bacteria</taxon>
        <taxon>Bacillati</taxon>
        <taxon>Bacillota</taxon>
        <taxon>Bacilli</taxon>
        <taxon>Bacillales</taxon>
        <taxon>Paenibacillaceae</taxon>
        <taxon>Paenibacillus</taxon>
    </lineage>
</organism>
<dbReference type="PANTHER" id="PTHR43496:SF1">
    <property type="entry name" value="POLYGALACTURONAN_RHAMNOGALACTURONAN TRANSPORT SYSTEM PERMEASE PROTEIN YTEP"/>
    <property type="match status" value="1"/>
</dbReference>
<feature type="transmembrane region" description="Helical" evidence="6">
    <location>
        <begin position="12"/>
        <end position="37"/>
    </location>
</feature>
<feature type="transmembrane region" description="Helical" evidence="6">
    <location>
        <begin position="201"/>
        <end position="221"/>
    </location>
</feature>
<proteinExistence type="inferred from homology"/>
<evidence type="ECO:0000256" key="4">
    <source>
        <dbReference type="ARBA" id="ARBA00022989"/>
    </source>
</evidence>
<feature type="transmembrane region" description="Helical" evidence="6">
    <location>
        <begin position="110"/>
        <end position="130"/>
    </location>
</feature>
<comment type="similarity">
    <text evidence="6">Belongs to the binding-protein-dependent transport system permease family.</text>
</comment>
<gene>
    <name evidence="8" type="primary">yteP_67</name>
    <name evidence="8" type="ORF">PAECIP111891_04537</name>
</gene>
<sequence>MAVKWRSNAWLYLLAAPGIIYFLVFHYFPMWGVWIAFQDYSPFLGIFKSEWVGFEHFRNFLTHEDFPLLLKNTLFLSLYNLFFYFPFVLFVALMLYELHWMLYKRLIQTILYLPHFISWVIIAGITLVFFGPSGVINHYVSGGEPIPFLVSNEWFRSMMVLQHIWKDLGWGTIIFLAAMAGVNPELFEAAKVDGAGRWRRIWHITLPGIRSTIVVLLLLRLGHSLDSNFMQILLMSNAMNLDVSDVFDLYVYRVGLLGGNYSFATAAGLFKSIVGLILVLLANKAAKSMGEEGIF</sequence>
<evidence type="ECO:0000256" key="1">
    <source>
        <dbReference type="ARBA" id="ARBA00004141"/>
    </source>
</evidence>
<keyword evidence="3 6" id="KW-0812">Transmembrane</keyword>
<evidence type="ECO:0000313" key="8">
    <source>
        <dbReference type="EMBL" id="CAH1217035.1"/>
    </source>
</evidence>
<keyword evidence="4 6" id="KW-1133">Transmembrane helix</keyword>
<feature type="transmembrane region" description="Helical" evidence="6">
    <location>
        <begin position="261"/>
        <end position="282"/>
    </location>
</feature>
<feature type="transmembrane region" description="Helical" evidence="6">
    <location>
        <begin position="168"/>
        <end position="189"/>
    </location>
</feature>
<dbReference type="SUPFAM" id="SSF161098">
    <property type="entry name" value="MetI-like"/>
    <property type="match status" value="1"/>
</dbReference>
<dbReference type="InterPro" id="IPR000515">
    <property type="entry name" value="MetI-like"/>
</dbReference>
<dbReference type="InterPro" id="IPR035906">
    <property type="entry name" value="MetI-like_sf"/>
</dbReference>
<dbReference type="Gene3D" id="1.10.3720.10">
    <property type="entry name" value="MetI-like"/>
    <property type="match status" value="1"/>
</dbReference>
<dbReference type="PROSITE" id="PS50928">
    <property type="entry name" value="ABC_TM1"/>
    <property type="match status" value="1"/>
</dbReference>
<dbReference type="PANTHER" id="PTHR43496">
    <property type="entry name" value="PROTEIN LPLB"/>
    <property type="match status" value="1"/>
</dbReference>
<keyword evidence="9" id="KW-1185">Reference proteome</keyword>
<dbReference type="EMBL" id="CAKMMW010000015">
    <property type="protein sequence ID" value="CAH1217035.1"/>
    <property type="molecule type" value="Genomic_DNA"/>
</dbReference>
<feature type="domain" description="ABC transmembrane type-1" evidence="7">
    <location>
        <begin position="70"/>
        <end position="282"/>
    </location>
</feature>
<dbReference type="Proteomes" id="UP000838821">
    <property type="component" value="Unassembled WGS sequence"/>
</dbReference>
<evidence type="ECO:0000256" key="6">
    <source>
        <dbReference type="RuleBase" id="RU363032"/>
    </source>
</evidence>
<name>A0ABM9CLP2_9BACL</name>
<keyword evidence="5 6" id="KW-0472">Membrane</keyword>
<evidence type="ECO:0000259" key="7">
    <source>
        <dbReference type="PROSITE" id="PS50928"/>
    </source>
</evidence>
<dbReference type="RefSeq" id="WP_236290699.1">
    <property type="nucleotide sequence ID" value="NZ_CAKMMW010000015.1"/>
</dbReference>
<reference evidence="8" key="1">
    <citation type="submission" date="2022-01" db="EMBL/GenBank/DDBJ databases">
        <authorList>
            <person name="Criscuolo A."/>
        </authorList>
    </citation>
    <scope>NUCLEOTIDE SEQUENCE</scope>
    <source>
        <strain evidence="8">CIP111891</strain>
    </source>
</reference>
<evidence type="ECO:0000256" key="2">
    <source>
        <dbReference type="ARBA" id="ARBA00022448"/>
    </source>
</evidence>
<evidence type="ECO:0000256" key="5">
    <source>
        <dbReference type="ARBA" id="ARBA00023136"/>
    </source>
</evidence>
<dbReference type="CDD" id="cd06261">
    <property type="entry name" value="TM_PBP2"/>
    <property type="match status" value="1"/>
</dbReference>
<evidence type="ECO:0000313" key="9">
    <source>
        <dbReference type="Proteomes" id="UP000838821"/>
    </source>
</evidence>
<dbReference type="Pfam" id="PF00528">
    <property type="entry name" value="BPD_transp_1"/>
    <property type="match status" value="1"/>
</dbReference>
<protein>
    <submittedName>
        <fullName evidence="8">Multiple-sugar transport system permease YteP</fullName>
    </submittedName>
</protein>
<accession>A0ABM9CLP2</accession>
<comment type="subcellular location">
    <subcellularLocation>
        <location evidence="6">Cell membrane</location>
        <topology evidence="6">Multi-pass membrane protein</topology>
    </subcellularLocation>
    <subcellularLocation>
        <location evidence="1">Membrane</location>
        <topology evidence="1">Multi-pass membrane protein</topology>
    </subcellularLocation>
</comment>
<keyword evidence="2 6" id="KW-0813">Transport</keyword>
<evidence type="ECO:0000256" key="3">
    <source>
        <dbReference type="ARBA" id="ARBA00022692"/>
    </source>
</evidence>